<evidence type="ECO:0000256" key="15">
    <source>
        <dbReference type="SAM" id="Phobius"/>
    </source>
</evidence>
<feature type="domain" description="Endoplasmic reticulum metallopeptidase 1/1-A TM" evidence="18">
    <location>
        <begin position="415"/>
        <end position="629"/>
    </location>
</feature>
<reference evidence="19 20" key="1">
    <citation type="submission" date="2015-08" db="EMBL/GenBank/DDBJ databases">
        <title>Ancestral chromatin configuration constrains chromatin evolution on differentiating sex chromosomes in Drosophila.</title>
        <authorList>
            <person name="Zhou Q."/>
            <person name="Bachtrog D."/>
        </authorList>
    </citation>
    <scope>NUCLEOTIDE SEQUENCE [LARGE SCALE GENOMIC DNA]</scope>
    <source>
        <tissue evidence="19">Whole larvae</tissue>
    </source>
</reference>
<keyword evidence="9" id="KW-0862">Zinc</keyword>
<protein>
    <recommendedName>
        <fullName evidence="14">FXNA-like protease</fullName>
    </recommendedName>
</protein>
<sequence length="868" mass="99394">MSISTWDITSEKNAGQKRTTDKWPWYGAPIFCVIWFTLFYVTAIPSFYSYPKMLYVRDEAKHPDQFIGERAQIQLAQYAIIGNKMVGSIANEVHTVNFILDEVRKIMAEARNDLYDIEPEVQYASGSLYLWNTATSYDNISNVIVKISRKDSPSDNYLLVNSHYDSEVKTPAVADDGVMVVVMLETLRVISRSERPLAHPVVFLFNGAEEANMLGSHGFVANHKYAKHCKALINLDSTGSGGREVLFQTGPNHPWLAKYYKKHAPHPFSVTLAEELFQAGLIPSDTDFRIFRDYGNIPGLDMAHALNGYVYHTTYDNFKNLARGTYQTTGDNVLALTWALANAPELDNTAAHEEGHAIFFDFLGWFMIVYNESAGIAINIVVSISALICICLSVFMMTKGDAADAPKAVAKRFGIIFVVQLISVAVGWGLTILIAVIMHSAGLGQSWYYHIWMTFGLYFCPMFLGLGLLPAFYIEFTKKKTNMKTNQTIACFMHAHCILIVIICLLMTGLGIRSAFFPMMAIFFYTISIVVQLILKWSLKKSYFMTTHLLSQLLPFFYYTYMIYLFLLVFVPMQGRDGPDSKPDMLLAIFIALMTTHFAGFLIPILFKFRKCKIFISMFGVLTVIFIILAVTPVGFPFRPEVAAQRYYVLHTQRTLHGENKAVTQESGFYVQPIDTRYSELYDTTLKNVEPQSWLKENCAAEPYCGLPLYSGRWLDWKDEARWIYTDSTPNFPVTTELTFVSQQSLSANKKRYEFSVKTGDRIIIYINPQPNVKITNWSFDETILNDGRRPPYFLYHVYSMVKTPFNFWMEFEHAADHIEAPYVKLSVSVHFLYHPENYTQSFRDFLSTFPDWTYTTDWFASYESWLF</sequence>
<dbReference type="OMA" id="PDSKPDM"/>
<comment type="subcellular location">
    <subcellularLocation>
        <location evidence="2">Endoplasmic reticulum membrane</location>
        <topology evidence="2">Multi-pass membrane protein</topology>
    </subcellularLocation>
</comment>
<evidence type="ECO:0000256" key="6">
    <source>
        <dbReference type="ARBA" id="ARBA00022723"/>
    </source>
</evidence>
<keyword evidence="5 15" id="KW-0812">Transmembrane</keyword>
<feature type="transmembrane region" description="Helical" evidence="15">
    <location>
        <begin position="376"/>
        <end position="395"/>
    </location>
</feature>
<evidence type="ECO:0000259" key="17">
    <source>
        <dbReference type="Pfam" id="PF22248"/>
    </source>
</evidence>
<keyword evidence="6" id="KW-0479">Metal-binding</keyword>
<dbReference type="InterPro" id="IPR045175">
    <property type="entry name" value="M28_fam"/>
</dbReference>
<dbReference type="GO" id="GO:0008235">
    <property type="term" value="F:metalloexopeptidase activity"/>
    <property type="evidence" value="ECO:0007669"/>
    <property type="project" value="InterPro"/>
</dbReference>
<keyword evidence="7" id="KW-0378">Hydrolase</keyword>
<evidence type="ECO:0000256" key="5">
    <source>
        <dbReference type="ARBA" id="ARBA00022692"/>
    </source>
</evidence>
<feature type="transmembrane region" description="Helical" evidence="15">
    <location>
        <begin position="516"/>
        <end position="535"/>
    </location>
</feature>
<evidence type="ECO:0000256" key="11">
    <source>
        <dbReference type="ARBA" id="ARBA00023049"/>
    </source>
</evidence>
<accession>A0A0M3QVI8</accession>
<evidence type="ECO:0000256" key="10">
    <source>
        <dbReference type="ARBA" id="ARBA00022989"/>
    </source>
</evidence>
<dbReference type="InterPro" id="IPR007484">
    <property type="entry name" value="Peptidase_M28"/>
</dbReference>
<feature type="transmembrane region" description="Helical" evidence="15">
    <location>
        <begin position="488"/>
        <end position="510"/>
    </location>
</feature>
<dbReference type="Pfam" id="PF22249">
    <property type="entry name" value="ERMP1-TM"/>
    <property type="match status" value="1"/>
</dbReference>
<evidence type="ECO:0000256" key="8">
    <source>
        <dbReference type="ARBA" id="ARBA00022824"/>
    </source>
</evidence>
<evidence type="ECO:0000256" key="4">
    <source>
        <dbReference type="ARBA" id="ARBA00022670"/>
    </source>
</evidence>
<dbReference type="STRING" id="30019.A0A0M3QVI8"/>
<evidence type="ECO:0000256" key="9">
    <source>
        <dbReference type="ARBA" id="ARBA00022833"/>
    </source>
</evidence>
<gene>
    <name evidence="19" type="ORF">Dbus_chr2Rg2058</name>
</gene>
<evidence type="ECO:0000256" key="13">
    <source>
        <dbReference type="ARBA" id="ARBA00023180"/>
    </source>
</evidence>
<organism evidence="19 20">
    <name type="scientific">Drosophila busckii</name>
    <name type="common">Fruit fly</name>
    <dbReference type="NCBI Taxonomy" id="30019"/>
    <lineage>
        <taxon>Eukaryota</taxon>
        <taxon>Metazoa</taxon>
        <taxon>Ecdysozoa</taxon>
        <taxon>Arthropoda</taxon>
        <taxon>Hexapoda</taxon>
        <taxon>Insecta</taxon>
        <taxon>Pterygota</taxon>
        <taxon>Neoptera</taxon>
        <taxon>Endopterygota</taxon>
        <taxon>Diptera</taxon>
        <taxon>Brachycera</taxon>
        <taxon>Muscomorpha</taxon>
        <taxon>Ephydroidea</taxon>
        <taxon>Drosophilidae</taxon>
        <taxon>Drosophila</taxon>
    </lineage>
</organism>
<evidence type="ECO:0000256" key="1">
    <source>
        <dbReference type="ARBA" id="ARBA00001947"/>
    </source>
</evidence>
<dbReference type="GO" id="GO:0006508">
    <property type="term" value="P:proteolysis"/>
    <property type="evidence" value="ECO:0007669"/>
    <property type="project" value="UniProtKB-KW"/>
</dbReference>
<evidence type="ECO:0000256" key="2">
    <source>
        <dbReference type="ARBA" id="ARBA00004477"/>
    </source>
</evidence>
<keyword evidence="10 15" id="KW-1133">Transmembrane helix</keyword>
<evidence type="ECO:0000256" key="7">
    <source>
        <dbReference type="ARBA" id="ARBA00022801"/>
    </source>
</evidence>
<proteinExistence type="inferred from homology"/>
<dbReference type="FunFam" id="3.40.630.10:FF:000008">
    <property type="entry name" value="Endoplasmic reticulum metallopeptidase 1"/>
    <property type="match status" value="1"/>
</dbReference>
<evidence type="ECO:0000313" key="20">
    <source>
        <dbReference type="Proteomes" id="UP000494163"/>
    </source>
</evidence>
<keyword evidence="12 15" id="KW-0472">Membrane</keyword>
<dbReference type="InterPro" id="IPR053973">
    <property type="entry name" value="ERMP1-like_C"/>
</dbReference>
<feature type="transmembrane region" description="Helical" evidence="15">
    <location>
        <begin position="449"/>
        <end position="476"/>
    </location>
</feature>
<feature type="domain" description="Endoplasmic reticulum metallopeptidase 1-like C-terminal" evidence="17">
    <location>
        <begin position="643"/>
        <end position="866"/>
    </location>
</feature>
<dbReference type="InterPro" id="IPR053974">
    <property type="entry name" value="ERMP1_1-A_TM"/>
</dbReference>
<comment type="cofactor">
    <cofactor evidence="1">
        <name>Zn(2+)</name>
        <dbReference type="ChEBI" id="CHEBI:29105"/>
    </cofactor>
</comment>
<feature type="transmembrane region" description="Helical" evidence="15">
    <location>
        <begin position="415"/>
        <end position="437"/>
    </location>
</feature>
<feature type="transmembrane region" description="Helical" evidence="15">
    <location>
        <begin position="585"/>
        <end position="607"/>
    </location>
</feature>
<keyword evidence="13" id="KW-0325">Glycoprotein</keyword>
<dbReference type="OrthoDB" id="76293at2759"/>
<evidence type="ECO:0000256" key="14">
    <source>
        <dbReference type="ARBA" id="ARBA00078796"/>
    </source>
</evidence>
<feature type="transmembrane region" description="Helical" evidence="15">
    <location>
        <begin position="25"/>
        <end position="48"/>
    </location>
</feature>
<dbReference type="Pfam" id="PF22248">
    <property type="entry name" value="ERMP1_C"/>
    <property type="match status" value="1"/>
</dbReference>
<dbReference type="Gene3D" id="3.40.630.10">
    <property type="entry name" value="Zn peptidases"/>
    <property type="match status" value="1"/>
</dbReference>
<evidence type="ECO:0000259" key="18">
    <source>
        <dbReference type="Pfam" id="PF22249"/>
    </source>
</evidence>
<dbReference type="AlphaFoldDB" id="A0A0M3QVI8"/>
<evidence type="ECO:0000256" key="12">
    <source>
        <dbReference type="ARBA" id="ARBA00023136"/>
    </source>
</evidence>
<dbReference type="CDD" id="cd03875">
    <property type="entry name" value="M28_Fxna_like"/>
    <property type="match status" value="1"/>
</dbReference>
<keyword evidence="11" id="KW-0482">Metalloprotease</keyword>
<dbReference type="Proteomes" id="UP000494163">
    <property type="component" value="Chromosome 2R"/>
</dbReference>
<keyword evidence="8" id="KW-0256">Endoplasmic reticulum</keyword>
<evidence type="ECO:0000259" key="16">
    <source>
        <dbReference type="Pfam" id="PF04389"/>
    </source>
</evidence>
<comment type="similarity">
    <text evidence="3">Belongs to the peptidase M28 family.</text>
</comment>
<keyword evidence="4" id="KW-0645">Protease</keyword>
<dbReference type="GO" id="GO:0005789">
    <property type="term" value="C:endoplasmic reticulum membrane"/>
    <property type="evidence" value="ECO:0007669"/>
    <property type="project" value="UniProtKB-SubCell"/>
</dbReference>
<dbReference type="InterPro" id="IPR048024">
    <property type="entry name" value="Fxna-like_M28_dom"/>
</dbReference>
<dbReference type="SUPFAM" id="SSF53187">
    <property type="entry name" value="Zn-dependent exopeptidases"/>
    <property type="match status" value="1"/>
</dbReference>
<dbReference type="PANTHER" id="PTHR12147">
    <property type="entry name" value="METALLOPEPTIDASE M28 FAMILY MEMBER"/>
    <property type="match status" value="1"/>
</dbReference>
<dbReference type="Pfam" id="PF04389">
    <property type="entry name" value="Peptidase_M28"/>
    <property type="match status" value="1"/>
</dbReference>
<feature type="transmembrane region" description="Helical" evidence="15">
    <location>
        <begin position="556"/>
        <end position="573"/>
    </location>
</feature>
<dbReference type="PANTHER" id="PTHR12147:SF22">
    <property type="entry name" value="ENDOPLASMIC RETICULUM METALLOPEPTIDASE 1"/>
    <property type="match status" value="1"/>
</dbReference>
<dbReference type="EMBL" id="CP012524">
    <property type="protein sequence ID" value="ALC42479.1"/>
    <property type="molecule type" value="Genomic_DNA"/>
</dbReference>
<keyword evidence="20" id="KW-1185">Reference proteome</keyword>
<feature type="domain" description="Peptidase M28" evidence="16">
    <location>
        <begin position="142"/>
        <end position="336"/>
    </location>
</feature>
<name>A0A0M3QVI8_DROBS</name>
<feature type="transmembrane region" description="Helical" evidence="15">
    <location>
        <begin position="614"/>
        <end position="636"/>
    </location>
</feature>
<dbReference type="GO" id="GO:0046872">
    <property type="term" value="F:metal ion binding"/>
    <property type="evidence" value="ECO:0007669"/>
    <property type="project" value="UniProtKB-KW"/>
</dbReference>
<evidence type="ECO:0000256" key="3">
    <source>
        <dbReference type="ARBA" id="ARBA00010918"/>
    </source>
</evidence>
<evidence type="ECO:0000313" key="19">
    <source>
        <dbReference type="EMBL" id="ALC42479.1"/>
    </source>
</evidence>